<evidence type="ECO:0000313" key="1">
    <source>
        <dbReference type="EMBL" id="CCD45898.1"/>
    </source>
</evidence>
<evidence type="ECO:0000313" key="2">
    <source>
        <dbReference type="Proteomes" id="UP000008177"/>
    </source>
</evidence>
<organism evidence="1 2">
    <name type="scientific">Botryotinia fuckeliana (strain T4)</name>
    <name type="common">Noble rot fungus</name>
    <name type="synonym">Botrytis cinerea</name>
    <dbReference type="NCBI Taxonomy" id="999810"/>
    <lineage>
        <taxon>Eukaryota</taxon>
        <taxon>Fungi</taxon>
        <taxon>Dikarya</taxon>
        <taxon>Ascomycota</taxon>
        <taxon>Pezizomycotina</taxon>
        <taxon>Leotiomycetes</taxon>
        <taxon>Helotiales</taxon>
        <taxon>Sclerotiniaceae</taxon>
        <taxon>Botrytis</taxon>
    </lineage>
</organism>
<protein>
    <submittedName>
        <fullName evidence="1">Uncharacterized protein</fullName>
    </submittedName>
</protein>
<dbReference type="HOGENOM" id="CLU_3260433_0_0_1"/>
<dbReference type="Proteomes" id="UP000008177">
    <property type="component" value="Unplaced contigs"/>
</dbReference>
<sequence>MSSITLQGIRSWDGYTWKHVCNAYHEDQLSAHVFPLVGQKVH</sequence>
<accession>G2XZL1</accession>
<proteinExistence type="predicted"/>
<reference evidence="2" key="1">
    <citation type="journal article" date="2011" name="PLoS Genet.">
        <title>Genomic analysis of the necrotrophic fungal pathogens Sclerotinia sclerotiorum and Botrytis cinerea.</title>
        <authorList>
            <person name="Amselem J."/>
            <person name="Cuomo C.A."/>
            <person name="van Kan J.A."/>
            <person name="Viaud M."/>
            <person name="Benito E.P."/>
            <person name="Couloux A."/>
            <person name="Coutinho P.M."/>
            <person name="de Vries R.P."/>
            <person name="Dyer P.S."/>
            <person name="Fillinger S."/>
            <person name="Fournier E."/>
            <person name="Gout L."/>
            <person name="Hahn M."/>
            <person name="Kohn L."/>
            <person name="Lapalu N."/>
            <person name="Plummer K.M."/>
            <person name="Pradier J.M."/>
            <person name="Quevillon E."/>
            <person name="Sharon A."/>
            <person name="Simon A."/>
            <person name="ten Have A."/>
            <person name="Tudzynski B."/>
            <person name="Tudzynski P."/>
            <person name="Wincker P."/>
            <person name="Andrew M."/>
            <person name="Anthouard V."/>
            <person name="Beever R.E."/>
            <person name="Beffa R."/>
            <person name="Benoit I."/>
            <person name="Bouzid O."/>
            <person name="Brault B."/>
            <person name="Chen Z."/>
            <person name="Choquer M."/>
            <person name="Collemare J."/>
            <person name="Cotton P."/>
            <person name="Danchin E.G."/>
            <person name="Da Silva C."/>
            <person name="Gautier A."/>
            <person name="Giraud C."/>
            <person name="Giraud T."/>
            <person name="Gonzalez C."/>
            <person name="Grossetete S."/>
            <person name="Guldener U."/>
            <person name="Henrissat B."/>
            <person name="Howlett B.J."/>
            <person name="Kodira C."/>
            <person name="Kretschmer M."/>
            <person name="Lappartient A."/>
            <person name="Leroch M."/>
            <person name="Levis C."/>
            <person name="Mauceli E."/>
            <person name="Neuveglise C."/>
            <person name="Oeser B."/>
            <person name="Pearson M."/>
            <person name="Poulain J."/>
            <person name="Poussereau N."/>
            <person name="Quesneville H."/>
            <person name="Rascle C."/>
            <person name="Schumacher J."/>
            <person name="Segurens B."/>
            <person name="Sexton A."/>
            <person name="Silva E."/>
            <person name="Sirven C."/>
            <person name="Soanes D.M."/>
            <person name="Talbot N.J."/>
            <person name="Templeton M."/>
            <person name="Yandava C."/>
            <person name="Yarden O."/>
            <person name="Zeng Q."/>
            <person name="Rollins J.A."/>
            <person name="Lebrun M.H."/>
            <person name="Dickman M."/>
        </authorList>
    </citation>
    <scope>NUCLEOTIDE SEQUENCE [LARGE SCALE GENOMIC DNA]</scope>
    <source>
        <strain evidence="2">T4</strain>
    </source>
</reference>
<name>G2XZL1_BOTF4</name>
<dbReference type="InParanoid" id="G2XZL1"/>
<dbReference type="EMBL" id="FQ790278">
    <property type="protein sequence ID" value="CCD45898.1"/>
    <property type="molecule type" value="Genomic_DNA"/>
</dbReference>
<dbReference type="AlphaFoldDB" id="G2XZL1"/>
<gene>
    <name evidence="1" type="ORF">BofuT4_uP049160.1</name>
</gene>